<gene>
    <name evidence="2" type="ORF">KTU01_29340</name>
</gene>
<dbReference type="Pfam" id="PF07366">
    <property type="entry name" value="SnoaL"/>
    <property type="match status" value="1"/>
</dbReference>
<dbReference type="GO" id="GO:0030638">
    <property type="term" value="P:polyketide metabolic process"/>
    <property type="evidence" value="ECO:0007669"/>
    <property type="project" value="InterPro"/>
</dbReference>
<name>A0A512IGI8_9MICC</name>
<dbReference type="PANTHER" id="PTHR38436:SF1">
    <property type="entry name" value="ESTER CYCLASE"/>
    <property type="match status" value="1"/>
</dbReference>
<dbReference type="STRING" id="388357.GCA_001580365_03129"/>
<organism evidence="2 3">
    <name type="scientific">Kocuria turfanensis</name>
    <dbReference type="NCBI Taxonomy" id="388357"/>
    <lineage>
        <taxon>Bacteria</taxon>
        <taxon>Bacillati</taxon>
        <taxon>Actinomycetota</taxon>
        <taxon>Actinomycetes</taxon>
        <taxon>Micrococcales</taxon>
        <taxon>Micrococcaceae</taxon>
        <taxon>Kocuria</taxon>
    </lineage>
</organism>
<dbReference type="InterPro" id="IPR032710">
    <property type="entry name" value="NTF2-like_dom_sf"/>
</dbReference>
<proteinExistence type="predicted"/>
<evidence type="ECO:0000313" key="3">
    <source>
        <dbReference type="Proteomes" id="UP000321103"/>
    </source>
</evidence>
<dbReference type="PANTHER" id="PTHR38436">
    <property type="entry name" value="POLYKETIDE CYCLASE SNOAL-LIKE DOMAIN"/>
    <property type="match status" value="1"/>
</dbReference>
<dbReference type="Proteomes" id="UP000321103">
    <property type="component" value="Unassembled WGS sequence"/>
</dbReference>
<protein>
    <recommendedName>
        <fullName evidence="4">SnoaL-like domain-containing protein</fullName>
    </recommendedName>
</protein>
<dbReference type="SUPFAM" id="SSF54427">
    <property type="entry name" value="NTF2-like"/>
    <property type="match status" value="1"/>
</dbReference>
<dbReference type="EMBL" id="BJZS01000098">
    <property type="protein sequence ID" value="GEO96811.1"/>
    <property type="molecule type" value="Genomic_DNA"/>
</dbReference>
<keyword evidence="3" id="KW-1185">Reference proteome</keyword>
<dbReference type="InterPro" id="IPR009959">
    <property type="entry name" value="Cyclase_SnoaL-like"/>
</dbReference>
<evidence type="ECO:0000313" key="2">
    <source>
        <dbReference type="EMBL" id="GEO96811.1"/>
    </source>
</evidence>
<dbReference type="AlphaFoldDB" id="A0A512IGI8"/>
<accession>A0A512IGI8</accession>
<evidence type="ECO:0000256" key="1">
    <source>
        <dbReference type="SAM" id="MobiDB-lite"/>
    </source>
</evidence>
<reference evidence="2 3" key="1">
    <citation type="submission" date="2019-07" db="EMBL/GenBank/DDBJ databases">
        <title>Whole genome shotgun sequence of Kocuria turfanensis NBRC 107627.</title>
        <authorList>
            <person name="Hosoyama A."/>
            <person name="Uohara A."/>
            <person name="Ohji S."/>
            <person name="Ichikawa N."/>
        </authorList>
    </citation>
    <scope>NUCLEOTIDE SEQUENCE [LARGE SCALE GENOMIC DNA]</scope>
    <source>
        <strain evidence="2 3">NBRC 107627</strain>
    </source>
</reference>
<comment type="caution">
    <text evidence="2">The sequence shown here is derived from an EMBL/GenBank/DDBJ whole genome shotgun (WGS) entry which is preliminary data.</text>
</comment>
<evidence type="ECO:0008006" key="4">
    <source>
        <dbReference type="Google" id="ProtNLM"/>
    </source>
</evidence>
<dbReference type="Gene3D" id="3.10.450.50">
    <property type="match status" value="1"/>
</dbReference>
<sequence>MQRRGSRGTEVIIMSDTHTSVVGPVPGAGGDGRQRVQEVIDAFNTHDAAKFASFYSPDAIGYDPAAPEPLRGRAGIQQDAQQLITAMPDLVLQLEELLPGEGPTTAFRALLVGTHTGPMIMPTGEVPPTGRRASLALAVFCRRGEDGLIEEEHRYYDLMGLAQQLGLLDPSGP</sequence>
<feature type="region of interest" description="Disordered" evidence="1">
    <location>
        <begin position="1"/>
        <end position="32"/>
    </location>
</feature>